<keyword evidence="3 7" id="KW-0812">Transmembrane</keyword>
<evidence type="ECO:0000313" key="9">
    <source>
        <dbReference type="EMBL" id="KGJ72882.1"/>
    </source>
</evidence>
<feature type="domain" description="Cardiolipin synthase N-terminal" evidence="8">
    <location>
        <begin position="14"/>
        <end position="59"/>
    </location>
</feature>
<evidence type="ECO:0000313" key="10">
    <source>
        <dbReference type="EMBL" id="MBB5643482.1"/>
    </source>
</evidence>
<comment type="subcellular location">
    <subcellularLocation>
        <location evidence="1">Cell membrane</location>
        <topology evidence="1">Multi-pass membrane protein</topology>
    </subcellularLocation>
</comment>
<name>A0A099J5U3_9MICO</name>
<dbReference type="STRING" id="1001240.GY21_12275"/>
<organism evidence="9 11">
    <name type="scientific">Cryobacterium roopkundense</name>
    <dbReference type="NCBI Taxonomy" id="1001240"/>
    <lineage>
        <taxon>Bacteria</taxon>
        <taxon>Bacillati</taxon>
        <taxon>Actinomycetota</taxon>
        <taxon>Actinomycetes</taxon>
        <taxon>Micrococcales</taxon>
        <taxon>Microbacteriaceae</taxon>
        <taxon>Cryobacterium</taxon>
    </lineage>
</organism>
<sequence>MPKLLIFIGLAVLILTVYTVVDCALFERKRVRGLPRWVWIFVIVLVPLIGPLLWLFVGRGRGASPVGRSFRTVAPDDDPEFLRSLNNDKDTRERLRRLEEELADLDKPEAKKDQDVPKTTDPGEGDQPGRRDV</sequence>
<reference evidence="9 11" key="1">
    <citation type="submission" date="2014-08" db="EMBL/GenBank/DDBJ databases">
        <authorList>
            <person name="Sisinthy S."/>
        </authorList>
    </citation>
    <scope>NUCLEOTIDE SEQUENCE [LARGE SCALE GENOMIC DNA]</scope>
    <source>
        <strain evidence="9 11">RuG17</strain>
    </source>
</reference>
<feature type="region of interest" description="Disordered" evidence="6">
    <location>
        <begin position="102"/>
        <end position="133"/>
    </location>
</feature>
<dbReference type="Proteomes" id="UP000029864">
    <property type="component" value="Unassembled WGS sequence"/>
</dbReference>
<keyword evidence="4 7" id="KW-1133">Transmembrane helix</keyword>
<dbReference type="EMBL" id="JACHBQ010000001">
    <property type="protein sequence ID" value="MBB5643482.1"/>
    <property type="molecule type" value="Genomic_DNA"/>
</dbReference>
<protein>
    <recommendedName>
        <fullName evidence="8">Cardiolipin synthase N-terminal domain-containing protein</fullName>
    </recommendedName>
</protein>
<evidence type="ECO:0000256" key="7">
    <source>
        <dbReference type="SAM" id="Phobius"/>
    </source>
</evidence>
<evidence type="ECO:0000256" key="6">
    <source>
        <dbReference type="SAM" id="MobiDB-lite"/>
    </source>
</evidence>
<evidence type="ECO:0000256" key="4">
    <source>
        <dbReference type="ARBA" id="ARBA00022989"/>
    </source>
</evidence>
<dbReference type="InterPro" id="IPR027379">
    <property type="entry name" value="CLS_N"/>
</dbReference>
<dbReference type="eggNOG" id="ENOG5033A58">
    <property type="taxonomic scope" value="Bacteria"/>
</dbReference>
<evidence type="ECO:0000313" key="12">
    <source>
        <dbReference type="Proteomes" id="UP000561726"/>
    </source>
</evidence>
<dbReference type="GO" id="GO:0005886">
    <property type="term" value="C:plasma membrane"/>
    <property type="evidence" value="ECO:0007669"/>
    <property type="project" value="UniProtKB-SubCell"/>
</dbReference>
<evidence type="ECO:0000256" key="3">
    <source>
        <dbReference type="ARBA" id="ARBA00022692"/>
    </source>
</evidence>
<keyword evidence="5 7" id="KW-0472">Membrane</keyword>
<reference evidence="10 12" key="2">
    <citation type="submission" date="2020-08" db="EMBL/GenBank/DDBJ databases">
        <title>Sequencing the genomes of 1000 actinobacteria strains.</title>
        <authorList>
            <person name="Klenk H.-P."/>
        </authorList>
    </citation>
    <scope>NUCLEOTIDE SEQUENCE [LARGE SCALE GENOMIC DNA]</scope>
    <source>
        <strain evidence="10 12">DSM 21065</strain>
    </source>
</reference>
<dbReference type="Proteomes" id="UP000561726">
    <property type="component" value="Unassembled WGS sequence"/>
</dbReference>
<dbReference type="EMBL" id="JPXF01000050">
    <property type="protein sequence ID" value="KGJ72882.1"/>
    <property type="molecule type" value="Genomic_DNA"/>
</dbReference>
<dbReference type="AlphaFoldDB" id="A0A099J5U3"/>
<keyword evidence="11" id="KW-1185">Reference proteome</keyword>
<feature type="compositionally biased region" description="Basic and acidic residues" evidence="6">
    <location>
        <begin position="102"/>
        <end position="118"/>
    </location>
</feature>
<evidence type="ECO:0000256" key="2">
    <source>
        <dbReference type="ARBA" id="ARBA00022475"/>
    </source>
</evidence>
<evidence type="ECO:0000256" key="1">
    <source>
        <dbReference type="ARBA" id="ARBA00004651"/>
    </source>
</evidence>
<keyword evidence="2" id="KW-1003">Cell membrane</keyword>
<dbReference type="Pfam" id="PF13396">
    <property type="entry name" value="PLDc_N"/>
    <property type="match status" value="1"/>
</dbReference>
<dbReference type="OrthoDB" id="3298527at2"/>
<accession>A0A099J5U3</accession>
<comment type="caution">
    <text evidence="9">The sequence shown here is derived from an EMBL/GenBank/DDBJ whole genome shotgun (WGS) entry which is preliminary data.</text>
</comment>
<gene>
    <name evidence="10" type="ORF">BJ997_004030</name>
    <name evidence="9" type="ORF">GY21_12275</name>
</gene>
<evidence type="ECO:0000256" key="5">
    <source>
        <dbReference type="ARBA" id="ARBA00023136"/>
    </source>
</evidence>
<proteinExistence type="predicted"/>
<evidence type="ECO:0000313" key="11">
    <source>
        <dbReference type="Proteomes" id="UP000029864"/>
    </source>
</evidence>
<dbReference type="RefSeq" id="WP_035837031.1">
    <property type="nucleotide sequence ID" value="NZ_JACHBQ010000001.1"/>
</dbReference>
<feature type="transmembrane region" description="Helical" evidence="7">
    <location>
        <begin position="38"/>
        <end position="57"/>
    </location>
</feature>
<evidence type="ECO:0000259" key="8">
    <source>
        <dbReference type="Pfam" id="PF13396"/>
    </source>
</evidence>